<evidence type="ECO:0000313" key="2">
    <source>
        <dbReference type="Proteomes" id="UP000054097"/>
    </source>
</evidence>
<dbReference type="Proteomes" id="UP000054097">
    <property type="component" value="Unassembled WGS sequence"/>
</dbReference>
<accession>A0A0C3B1U9</accession>
<proteinExistence type="predicted"/>
<reference evidence="2" key="2">
    <citation type="submission" date="2015-01" db="EMBL/GenBank/DDBJ databases">
        <title>Evolutionary Origins and Diversification of the Mycorrhizal Mutualists.</title>
        <authorList>
            <consortium name="DOE Joint Genome Institute"/>
            <consortium name="Mycorrhizal Genomics Consortium"/>
            <person name="Kohler A."/>
            <person name="Kuo A."/>
            <person name="Nagy L.G."/>
            <person name="Floudas D."/>
            <person name="Copeland A."/>
            <person name="Barry K.W."/>
            <person name="Cichocki N."/>
            <person name="Veneault-Fourrey C."/>
            <person name="LaButti K."/>
            <person name="Lindquist E.A."/>
            <person name="Lipzen A."/>
            <person name="Lundell T."/>
            <person name="Morin E."/>
            <person name="Murat C."/>
            <person name="Riley R."/>
            <person name="Ohm R."/>
            <person name="Sun H."/>
            <person name="Tunlid A."/>
            <person name="Henrissat B."/>
            <person name="Grigoriev I.V."/>
            <person name="Hibbett D.S."/>
            <person name="Martin F."/>
        </authorList>
    </citation>
    <scope>NUCLEOTIDE SEQUENCE [LARGE SCALE GENOMIC DNA]</scope>
    <source>
        <strain evidence="2">MAFF 305830</strain>
    </source>
</reference>
<sequence length="55" mass="6437">QIKLIESLNELPFNKYAACFPGIFSSHAIIICRDLKRFPFHEQGLPVLQHWADHF</sequence>
<dbReference type="AlphaFoldDB" id="A0A0C3B1U9"/>
<organism evidence="1 2">
    <name type="scientific">Serendipita vermifera MAFF 305830</name>
    <dbReference type="NCBI Taxonomy" id="933852"/>
    <lineage>
        <taxon>Eukaryota</taxon>
        <taxon>Fungi</taxon>
        <taxon>Dikarya</taxon>
        <taxon>Basidiomycota</taxon>
        <taxon>Agaricomycotina</taxon>
        <taxon>Agaricomycetes</taxon>
        <taxon>Sebacinales</taxon>
        <taxon>Serendipitaceae</taxon>
        <taxon>Serendipita</taxon>
    </lineage>
</organism>
<dbReference type="OrthoDB" id="273452at2759"/>
<feature type="non-terminal residue" evidence="1">
    <location>
        <position position="1"/>
    </location>
</feature>
<evidence type="ECO:0000313" key="1">
    <source>
        <dbReference type="EMBL" id="KIM26154.1"/>
    </source>
</evidence>
<name>A0A0C3B1U9_SERVB</name>
<gene>
    <name evidence="1" type="ORF">M408DRAFT_50482</name>
</gene>
<reference evidence="1 2" key="1">
    <citation type="submission" date="2014-04" db="EMBL/GenBank/DDBJ databases">
        <authorList>
            <consortium name="DOE Joint Genome Institute"/>
            <person name="Kuo A."/>
            <person name="Zuccaro A."/>
            <person name="Kohler A."/>
            <person name="Nagy L.G."/>
            <person name="Floudas D."/>
            <person name="Copeland A."/>
            <person name="Barry K.W."/>
            <person name="Cichocki N."/>
            <person name="Veneault-Fourrey C."/>
            <person name="LaButti K."/>
            <person name="Lindquist E.A."/>
            <person name="Lipzen A."/>
            <person name="Lundell T."/>
            <person name="Morin E."/>
            <person name="Murat C."/>
            <person name="Sun H."/>
            <person name="Tunlid A."/>
            <person name="Henrissat B."/>
            <person name="Grigoriev I.V."/>
            <person name="Hibbett D.S."/>
            <person name="Martin F."/>
            <person name="Nordberg H.P."/>
            <person name="Cantor M.N."/>
            <person name="Hua S.X."/>
        </authorList>
    </citation>
    <scope>NUCLEOTIDE SEQUENCE [LARGE SCALE GENOMIC DNA]</scope>
    <source>
        <strain evidence="1 2">MAFF 305830</strain>
    </source>
</reference>
<keyword evidence="2" id="KW-1185">Reference proteome</keyword>
<dbReference type="EMBL" id="KN824308">
    <property type="protein sequence ID" value="KIM26154.1"/>
    <property type="molecule type" value="Genomic_DNA"/>
</dbReference>
<protein>
    <submittedName>
        <fullName evidence="1">Uncharacterized protein</fullName>
    </submittedName>
</protein>
<feature type="non-terminal residue" evidence="1">
    <location>
        <position position="55"/>
    </location>
</feature>
<dbReference type="HOGENOM" id="CLU_3038172_0_0_1"/>